<dbReference type="PANTHER" id="PTHR12560">
    <property type="entry name" value="LONGEVITY ASSURANCE FACTOR 1 LAG1"/>
    <property type="match status" value="1"/>
</dbReference>
<feature type="transmembrane region" description="Helical" evidence="6">
    <location>
        <begin position="72"/>
        <end position="95"/>
    </location>
</feature>
<dbReference type="GO" id="GO:0016020">
    <property type="term" value="C:membrane"/>
    <property type="evidence" value="ECO:0007669"/>
    <property type="project" value="UniProtKB-SubCell"/>
</dbReference>
<dbReference type="EMBL" id="HBFR01033213">
    <property type="protein sequence ID" value="CAD8897012.1"/>
    <property type="molecule type" value="Transcribed_RNA"/>
</dbReference>
<protein>
    <recommendedName>
        <fullName evidence="7">TLC domain-containing protein</fullName>
    </recommendedName>
</protein>
<evidence type="ECO:0000256" key="5">
    <source>
        <dbReference type="PROSITE-ProRule" id="PRU00205"/>
    </source>
</evidence>
<dbReference type="GO" id="GO:0046513">
    <property type="term" value="P:ceramide biosynthetic process"/>
    <property type="evidence" value="ECO:0007669"/>
    <property type="project" value="InterPro"/>
</dbReference>
<dbReference type="SMART" id="SM00724">
    <property type="entry name" value="TLC"/>
    <property type="match status" value="1"/>
</dbReference>
<reference evidence="8" key="1">
    <citation type="submission" date="2021-01" db="EMBL/GenBank/DDBJ databases">
        <authorList>
            <person name="Corre E."/>
            <person name="Pelletier E."/>
            <person name="Niang G."/>
            <person name="Scheremetjew M."/>
            <person name="Finn R."/>
            <person name="Kale V."/>
            <person name="Holt S."/>
            <person name="Cochrane G."/>
            <person name="Meng A."/>
            <person name="Brown T."/>
            <person name="Cohen L."/>
        </authorList>
    </citation>
    <scope>NUCLEOTIDE SEQUENCE</scope>
    <source>
        <strain evidence="8">308</strain>
    </source>
</reference>
<evidence type="ECO:0000259" key="7">
    <source>
        <dbReference type="PROSITE" id="PS50922"/>
    </source>
</evidence>
<name>A0A7S1FYV8_9STRA</name>
<sequence length="370" mass="43491">MSWLPPPHSWARFFFLLLSKTLDTLFFTTRWRSLWPSVLGDLPRVPYPTYPDMTFYAEVPGGIWEFLRTPNTTLSCLTSVLNMTVTLPLLVLLLFKINSFYEPMMSNYGRILAEKSHGKEWVAKNPEKIQKFGEYSYRLAYHTFVSLYAVVAFRDMPWFHDTREMWTNYFTHPVTVGLTWYTLLQCSYNIQQLVKIGLMSFERRRAWPYVGRSPLRRGDFREMFLHHVVTNALVLSSSYFRITRSGTMVMILHDLSDIPVDLSKLANFLKWKRATAACFAVMLGFWIFFRLYYFPAQIIWSVHVEATVLMEQGMPDDVYFLYNRAFVLGLSTLAILHWVWFVIIARIGMLLLFKGEAHDLSEHKKGEKQN</sequence>
<evidence type="ECO:0000256" key="2">
    <source>
        <dbReference type="ARBA" id="ARBA00022692"/>
    </source>
</evidence>
<feature type="transmembrane region" description="Helical" evidence="6">
    <location>
        <begin position="325"/>
        <end position="353"/>
    </location>
</feature>
<dbReference type="PANTHER" id="PTHR12560:SF0">
    <property type="entry name" value="LD18904P"/>
    <property type="match status" value="1"/>
</dbReference>
<evidence type="ECO:0000256" key="4">
    <source>
        <dbReference type="ARBA" id="ARBA00023136"/>
    </source>
</evidence>
<keyword evidence="4 5" id="KW-0472">Membrane</keyword>
<dbReference type="PROSITE" id="PS50922">
    <property type="entry name" value="TLC"/>
    <property type="match status" value="1"/>
</dbReference>
<keyword evidence="2 5" id="KW-0812">Transmembrane</keyword>
<dbReference type="InterPro" id="IPR016439">
    <property type="entry name" value="Lag1/Lac1-like"/>
</dbReference>
<evidence type="ECO:0000256" key="6">
    <source>
        <dbReference type="SAM" id="Phobius"/>
    </source>
</evidence>
<dbReference type="GO" id="GO:0050291">
    <property type="term" value="F:sphingosine N-acyltransferase activity"/>
    <property type="evidence" value="ECO:0007669"/>
    <property type="project" value="InterPro"/>
</dbReference>
<accession>A0A7S1FYV8</accession>
<dbReference type="Pfam" id="PF03798">
    <property type="entry name" value="TRAM_LAG1_CLN8"/>
    <property type="match status" value="1"/>
</dbReference>
<dbReference type="AlphaFoldDB" id="A0A7S1FYV8"/>
<evidence type="ECO:0000256" key="1">
    <source>
        <dbReference type="ARBA" id="ARBA00004141"/>
    </source>
</evidence>
<evidence type="ECO:0000256" key="3">
    <source>
        <dbReference type="ARBA" id="ARBA00022989"/>
    </source>
</evidence>
<gene>
    <name evidence="8" type="ORF">CHYS00102_LOCUS24226</name>
</gene>
<dbReference type="InterPro" id="IPR006634">
    <property type="entry name" value="TLC-dom"/>
</dbReference>
<dbReference type="GO" id="GO:0005783">
    <property type="term" value="C:endoplasmic reticulum"/>
    <property type="evidence" value="ECO:0007669"/>
    <property type="project" value="TreeGrafter"/>
</dbReference>
<keyword evidence="3 6" id="KW-1133">Transmembrane helix</keyword>
<proteinExistence type="predicted"/>
<evidence type="ECO:0000313" key="8">
    <source>
        <dbReference type="EMBL" id="CAD8897012.1"/>
    </source>
</evidence>
<feature type="transmembrane region" description="Helical" evidence="6">
    <location>
        <begin position="274"/>
        <end position="293"/>
    </location>
</feature>
<comment type="subcellular location">
    <subcellularLocation>
        <location evidence="1">Membrane</location>
        <topology evidence="1">Multi-pass membrane protein</topology>
    </subcellularLocation>
</comment>
<feature type="domain" description="TLC" evidence="7">
    <location>
        <begin position="130"/>
        <end position="353"/>
    </location>
</feature>
<organism evidence="8">
    <name type="scientific">Corethron hystrix</name>
    <dbReference type="NCBI Taxonomy" id="216773"/>
    <lineage>
        <taxon>Eukaryota</taxon>
        <taxon>Sar</taxon>
        <taxon>Stramenopiles</taxon>
        <taxon>Ochrophyta</taxon>
        <taxon>Bacillariophyta</taxon>
        <taxon>Coscinodiscophyceae</taxon>
        <taxon>Corethrophycidae</taxon>
        <taxon>Corethrales</taxon>
        <taxon>Corethraceae</taxon>
        <taxon>Corethron</taxon>
    </lineage>
</organism>